<comment type="similarity">
    <text evidence="2">Belongs to the class-I pyridoxal-phosphate-dependent aminotransferase family.</text>
</comment>
<dbReference type="PANTHER" id="PTHR43807:SF20">
    <property type="entry name" value="FI04487P"/>
    <property type="match status" value="1"/>
</dbReference>
<evidence type="ECO:0000313" key="7">
    <source>
        <dbReference type="EMBL" id="UWZ59859.1"/>
    </source>
</evidence>
<reference evidence="7" key="1">
    <citation type="submission" date="2021-04" db="EMBL/GenBank/DDBJ databases">
        <title>Dactylosporangium aurantiacum NRRL B-8018 full assembly.</title>
        <authorList>
            <person name="Hartkoorn R.C."/>
            <person name="Beaudoing E."/>
            <person name="Hot D."/>
        </authorList>
    </citation>
    <scope>NUCLEOTIDE SEQUENCE</scope>
    <source>
        <strain evidence="7">NRRL B-8018</strain>
    </source>
</reference>
<dbReference type="InterPro" id="IPR015424">
    <property type="entry name" value="PyrdxlP-dep_Trfase"/>
</dbReference>
<dbReference type="FunFam" id="3.40.640.10:FF:000033">
    <property type="entry name" value="Aspartate aminotransferase"/>
    <property type="match status" value="1"/>
</dbReference>
<evidence type="ECO:0000256" key="5">
    <source>
        <dbReference type="ARBA" id="ARBA00022898"/>
    </source>
</evidence>
<dbReference type="GO" id="GO:0030170">
    <property type="term" value="F:pyridoxal phosphate binding"/>
    <property type="evidence" value="ECO:0007669"/>
    <property type="project" value="InterPro"/>
</dbReference>
<keyword evidence="4" id="KW-0808">Transferase</keyword>
<dbReference type="CDD" id="cd00609">
    <property type="entry name" value="AAT_like"/>
    <property type="match status" value="1"/>
</dbReference>
<dbReference type="EMBL" id="CP073767">
    <property type="protein sequence ID" value="UWZ59859.1"/>
    <property type="molecule type" value="Genomic_DNA"/>
</dbReference>
<keyword evidence="5" id="KW-0663">Pyridoxal phosphate</keyword>
<protein>
    <submittedName>
        <fullName evidence="7">Aminotransferase class I/II-fold pyridoxal phosphate-dependent enzyme</fullName>
    </submittedName>
</protein>
<dbReference type="InterPro" id="IPR015421">
    <property type="entry name" value="PyrdxlP-dep_Trfase_major"/>
</dbReference>
<dbReference type="SUPFAM" id="SSF53383">
    <property type="entry name" value="PLP-dependent transferases"/>
    <property type="match status" value="1"/>
</dbReference>
<dbReference type="GO" id="GO:0005737">
    <property type="term" value="C:cytoplasm"/>
    <property type="evidence" value="ECO:0007669"/>
    <property type="project" value="TreeGrafter"/>
</dbReference>
<evidence type="ECO:0000256" key="3">
    <source>
        <dbReference type="ARBA" id="ARBA00022576"/>
    </source>
</evidence>
<evidence type="ECO:0000259" key="6">
    <source>
        <dbReference type="Pfam" id="PF00155"/>
    </source>
</evidence>
<keyword evidence="8" id="KW-1185">Reference proteome</keyword>
<dbReference type="Proteomes" id="UP001058003">
    <property type="component" value="Chromosome"/>
</dbReference>
<feature type="domain" description="Aminotransferase class I/classII large" evidence="6">
    <location>
        <begin position="11"/>
        <end position="364"/>
    </location>
</feature>
<dbReference type="Pfam" id="PF00155">
    <property type="entry name" value="Aminotran_1_2"/>
    <property type="match status" value="1"/>
</dbReference>
<evidence type="ECO:0000256" key="4">
    <source>
        <dbReference type="ARBA" id="ARBA00022679"/>
    </source>
</evidence>
<dbReference type="Gene3D" id="3.90.1150.10">
    <property type="entry name" value="Aspartate Aminotransferase, domain 1"/>
    <property type="match status" value="1"/>
</dbReference>
<organism evidence="7 8">
    <name type="scientific">Dactylosporangium aurantiacum</name>
    <dbReference type="NCBI Taxonomy" id="35754"/>
    <lineage>
        <taxon>Bacteria</taxon>
        <taxon>Bacillati</taxon>
        <taxon>Actinomycetota</taxon>
        <taxon>Actinomycetes</taxon>
        <taxon>Micromonosporales</taxon>
        <taxon>Micromonosporaceae</taxon>
        <taxon>Dactylosporangium</taxon>
    </lineage>
</organism>
<dbReference type="KEGG" id="daur:Daura_32060"/>
<dbReference type="GO" id="GO:0016212">
    <property type="term" value="F:kynurenine-oxoglutarate transaminase activity"/>
    <property type="evidence" value="ECO:0007669"/>
    <property type="project" value="TreeGrafter"/>
</dbReference>
<dbReference type="PANTHER" id="PTHR43807">
    <property type="entry name" value="FI04487P"/>
    <property type="match status" value="1"/>
</dbReference>
<gene>
    <name evidence="7" type="ORF">Daura_32060</name>
</gene>
<dbReference type="InterPro" id="IPR015422">
    <property type="entry name" value="PyrdxlP-dep_Trfase_small"/>
</dbReference>
<dbReference type="RefSeq" id="WP_081971508.1">
    <property type="nucleotide sequence ID" value="NZ_CP073767.1"/>
</dbReference>
<sequence>MTALAERTGAVNLGQGFPDFDGPPDLLRHAKDMIDAGHNQYPPLTGVPRLRTAVAEQRARRHGTVYDPDREVLVTAGATEALAATLLALCEPGDEVVVFEPYYDAYRAGIELARARCRTVRLRPDATGRFRMDPDELAAAVTPRTRLLLLNSPHNPTGTVFDRAELAHVAAVCLRDDVIAVADEVYEYLTYDGVPHVSLAELPGMRDRTLVISSAGKTFNVTGWKVGWLCGPAGLVEQVRAVKQYLTFASGTPLQHAVAHALPTAEHWARGLAATLAQNRDRLAAALAEAGLPPYRCAGTYFLQADTRQLGEADGVRFCEQLPHRVGVVAIPSAVFYDDPAGASHVVRFAFCKQPPVLAEAARRLAGLRPRDPSGTERR</sequence>
<dbReference type="AlphaFoldDB" id="A0A9Q9MK72"/>
<evidence type="ECO:0000256" key="1">
    <source>
        <dbReference type="ARBA" id="ARBA00001933"/>
    </source>
</evidence>
<evidence type="ECO:0000256" key="2">
    <source>
        <dbReference type="ARBA" id="ARBA00007441"/>
    </source>
</evidence>
<name>A0A9Q9MK72_9ACTN</name>
<proteinExistence type="inferred from homology"/>
<evidence type="ECO:0000313" key="8">
    <source>
        <dbReference type="Proteomes" id="UP001058003"/>
    </source>
</evidence>
<comment type="cofactor">
    <cofactor evidence="1">
        <name>pyridoxal 5'-phosphate</name>
        <dbReference type="ChEBI" id="CHEBI:597326"/>
    </cofactor>
</comment>
<dbReference type="InterPro" id="IPR004839">
    <property type="entry name" value="Aminotransferase_I/II_large"/>
</dbReference>
<dbReference type="Gene3D" id="3.40.640.10">
    <property type="entry name" value="Type I PLP-dependent aspartate aminotransferase-like (Major domain)"/>
    <property type="match status" value="1"/>
</dbReference>
<dbReference type="InterPro" id="IPR051326">
    <property type="entry name" value="Kynurenine-oxoglutarate_AT"/>
</dbReference>
<dbReference type="PRINTS" id="PR00753">
    <property type="entry name" value="ACCSYNTHASE"/>
</dbReference>
<accession>A0A9Q9MK72</accession>
<keyword evidence="3 7" id="KW-0032">Aminotransferase</keyword>